<feature type="non-terminal residue" evidence="2">
    <location>
        <position position="1"/>
    </location>
</feature>
<dbReference type="GO" id="GO:0003676">
    <property type="term" value="F:nucleic acid binding"/>
    <property type="evidence" value="ECO:0007669"/>
    <property type="project" value="InterPro"/>
</dbReference>
<dbReference type="EMBL" id="QJKJ01006122">
    <property type="protein sequence ID" value="RDX87803.1"/>
    <property type="molecule type" value="Genomic_DNA"/>
</dbReference>
<dbReference type="GO" id="GO:0015074">
    <property type="term" value="P:DNA integration"/>
    <property type="evidence" value="ECO:0007669"/>
    <property type="project" value="InterPro"/>
</dbReference>
<keyword evidence="3" id="KW-1185">Reference proteome</keyword>
<dbReference type="OrthoDB" id="101614at2759"/>
<sequence length="314" mass="36505">MRPAMGIMMALEHQVKRLKVFGDSMLVIYQLCGEWEMRDTKLVPYHDLVKEMIESFNTVTFHHVPRVENQMADALATLLAMVQINEGQEMTIHIQHQRRIVHCQYLSNKATKLDPEPWYFDIKKYLVIREYLEGAMENSKRMLRRLSSAFFLSGTVLYKRSSDMTILWCVDRQEAKRIIEECVKCQTYADHINVAPSTLHNLTSSWPFSMWGINVIRPIEPKASNGHRFILVDIDYFTKWVEAASYPNVARSIVVGFIKRDVICRYGLPAHIITDNGTNLINKMMIELCEQFKIKHYNSTPYHPKMNGAVEATN</sequence>
<evidence type="ECO:0000313" key="2">
    <source>
        <dbReference type="EMBL" id="RDX87803.1"/>
    </source>
</evidence>
<dbReference type="InterPro" id="IPR002156">
    <property type="entry name" value="RNaseH_domain"/>
</dbReference>
<dbReference type="Pfam" id="PF00665">
    <property type="entry name" value="rve"/>
    <property type="match status" value="1"/>
</dbReference>
<dbReference type="Pfam" id="PF13456">
    <property type="entry name" value="RVT_3"/>
    <property type="match status" value="1"/>
</dbReference>
<dbReference type="PANTHER" id="PTHR48475">
    <property type="entry name" value="RIBONUCLEASE H"/>
    <property type="match status" value="1"/>
</dbReference>
<dbReference type="GO" id="GO:0004523">
    <property type="term" value="F:RNA-DNA hybrid ribonuclease activity"/>
    <property type="evidence" value="ECO:0007669"/>
    <property type="project" value="InterPro"/>
</dbReference>
<dbReference type="InterPro" id="IPR036397">
    <property type="entry name" value="RNaseH_sf"/>
</dbReference>
<dbReference type="STRING" id="157652.A0A371GBR3"/>
<gene>
    <name evidence="2" type="primary">pol</name>
    <name evidence="2" type="ORF">CR513_30663</name>
</gene>
<protein>
    <submittedName>
        <fullName evidence="2">Pol polyprotein</fullName>
    </submittedName>
</protein>
<comment type="caution">
    <text evidence="2">The sequence shown here is derived from an EMBL/GenBank/DDBJ whole genome shotgun (WGS) entry which is preliminary data.</text>
</comment>
<feature type="domain" description="Integrase catalytic" evidence="1">
    <location>
        <begin position="203"/>
        <end position="314"/>
    </location>
</feature>
<name>A0A371GBR3_MUCPR</name>
<dbReference type="PROSITE" id="PS50994">
    <property type="entry name" value="INTEGRASE"/>
    <property type="match status" value="1"/>
</dbReference>
<reference evidence="2" key="1">
    <citation type="submission" date="2018-05" db="EMBL/GenBank/DDBJ databases">
        <title>Draft genome of Mucuna pruriens seed.</title>
        <authorList>
            <person name="Nnadi N.E."/>
            <person name="Vos R."/>
            <person name="Hasami M.H."/>
            <person name="Devisetty U.K."/>
            <person name="Aguiy J.C."/>
        </authorList>
    </citation>
    <scope>NUCLEOTIDE SEQUENCE [LARGE SCALE GENOMIC DNA]</scope>
    <source>
        <strain evidence="2">JCA_2017</strain>
    </source>
</reference>
<dbReference type="InterPro" id="IPR001584">
    <property type="entry name" value="Integrase_cat-core"/>
</dbReference>
<evidence type="ECO:0000259" key="1">
    <source>
        <dbReference type="PROSITE" id="PS50994"/>
    </source>
</evidence>
<dbReference type="AlphaFoldDB" id="A0A371GBR3"/>
<organism evidence="2 3">
    <name type="scientific">Mucuna pruriens</name>
    <name type="common">Velvet bean</name>
    <name type="synonym">Dolichos pruriens</name>
    <dbReference type="NCBI Taxonomy" id="157652"/>
    <lineage>
        <taxon>Eukaryota</taxon>
        <taxon>Viridiplantae</taxon>
        <taxon>Streptophyta</taxon>
        <taxon>Embryophyta</taxon>
        <taxon>Tracheophyta</taxon>
        <taxon>Spermatophyta</taxon>
        <taxon>Magnoliopsida</taxon>
        <taxon>eudicotyledons</taxon>
        <taxon>Gunneridae</taxon>
        <taxon>Pentapetalae</taxon>
        <taxon>rosids</taxon>
        <taxon>fabids</taxon>
        <taxon>Fabales</taxon>
        <taxon>Fabaceae</taxon>
        <taxon>Papilionoideae</taxon>
        <taxon>50 kb inversion clade</taxon>
        <taxon>NPAAA clade</taxon>
        <taxon>indigoferoid/millettioid clade</taxon>
        <taxon>Phaseoleae</taxon>
        <taxon>Mucuna</taxon>
    </lineage>
</organism>
<dbReference type="InterPro" id="IPR012337">
    <property type="entry name" value="RNaseH-like_sf"/>
</dbReference>
<dbReference type="Proteomes" id="UP000257109">
    <property type="component" value="Unassembled WGS sequence"/>
</dbReference>
<proteinExistence type="predicted"/>
<accession>A0A371GBR3</accession>
<dbReference type="PANTHER" id="PTHR48475:SF1">
    <property type="entry name" value="RNASE H TYPE-1 DOMAIN-CONTAINING PROTEIN"/>
    <property type="match status" value="1"/>
</dbReference>
<evidence type="ECO:0000313" key="3">
    <source>
        <dbReference type="Proteomes" id="UP000257109"/>
    </source>
</evidence>
<dbReference type="Gene3D" id="3.30.420.10">
    <property type="entry name" value="Ribonuclease H-like superfamily/Ribonuclease H"/>
    <property type="match status" value="2"/>
</dbReference>
<dbReference type="SUPFAM" id="SSF53098">
    <property type="entry name" value="Ribonuclease H-like"/>
    <property type="match status" value="2"/>
</dbReference>